<dbReference type="CDD" id="cd08288">
    <property type="entry name" value="MDR_yhdh"/>
    <property type="match status" value="1"/>
</dbReference>
<dbReference type="GO" id="GO:0043957">
    <property type="term" value="F:acryloyl-CoA reductase (NADPH) activity"/>
    <property type="evidence" value="ECO:0007669"/>
    <property type="project" value="TreeGrafter"/>
</dbReference>
<dbReference type="RefSeq" id="WP_121442816.1">
    <property type="nucleotide sequence ID" value="NZ_RCDA01000004.1"/>
</dbReference>
<dbReference type="PANTHER" id="PTHR43677">
    <property type="entry name" value="SHORT-CHAIN DEHYDROGENASE/REDUCTASE"/>
    <property type="match status" value="1"/>
</dbReference>
<organism evidence="2 3">
    <name type="scientific">Alkalispirillum mobile</name>
    <dbReference type="NCBI Taxonomy" id="85925"/>
    <lineage>
        <taxon>Bacteria</taxon>
        <taxon>Pseudomonadati</taxon>
        <taxon>Pseudomonadota</taxon>
        <taxon>Gammaproteobacteria</taxon>
        <taxon>Chromatiales</taxon>
        <taxon>Ectothiorhodospiraceae</taxon>
        <taxon>Alkalispirillum</taxon>
    </lineage>
</organism>
<proteinExistence type="predicted"/>
<dbReference type="PROSITE" id="PS50206">
    <property type="entry name" value="RHODANESE_3"/>
    <property type="match status" value="1"/>
</dbReference>
<evidence type="ECO:0000313" key="2">
    <source>
        <dbReference type="EMBL" id="RLK46978.1"/>
    </source>
</evidence>
<dbReference type="InterPro" id="IPR014188">
    <property type="entry name" value="Acrylyl-CoA_reductase_AcuI"/>
</dbReference>
<dbReference type="Proteomes" id="UP000275461">
    <property type="component" value="Unassembled WGS sequence"/>
</dbReference>
<dbReference type="InterPro" id="IPR001763">
    <property type="entry name" value="Rhodanese-like_dom"/>
</dbReference>
<dbReference type="OrthoDB" id="9782155at2"/>
<dbReference type="PANTHER" id="PTHR43677:SF1">
    <property type="entry name" value="ACRYLYL-COA REDUCTASE ACUI-RELATED"/>
    <property type="match status" value="1"/>
</dbReference>
<dbReference type="InterPro" id="IPR013149">
    <property type="entry name" value="ADH-like_C"/>
</dbReference>
<evidence type="ECO:0000259" key="1">
    <source>
        <dbReference type="PROSITE" id="PS50206"/>
    </source>
</evidence>
<dbReference type="SMART" id="SM00829">
    <property type="entry name" value="PKS_ER"/>
    <property type="match status" value="1"/>
</dbReference>
<dbReference type="InterPro" id="IPR020843">
    <property type="entry name" value="ER"/>
</dbReference>
<gene>
    <name evidence="2" type="ORF">DFR31_2292</name>
</gene>
<keyword evidence="3" id="KW-1185">Reference proteome</keyword>
<dbReference type="Gene3D" id="3.40.50.720">
    <property type="entry name" value="NAD(P)-binding Rossmann-like Domain"/>
    <property type="match status" value="1"/>
</dbReference>
<dbReference type="InterPro" id="IPR036291">
    <property type="entry name" value="NAD(P)-bd_dom_sf"/>
</dbReference>
<dbReference type="InterPro" id="IPR011032">
    <property type="entry name" value="GroES-like_sf"/>
</dbReference>
<dbReference type="EMBL" id="RCDA01000004">
    <property type="protein sequence ID" value="RLK46978.1"/>
    <property type="molecule type" value="Genomic_DNA"/>
</dbReference>
<name>A0A498C2G3_9GAMM</name>
<reference evidence="2 3" key="1">
    <citation type="submission" date="2018-10" db="EMBL/GenBank/DDBJ databases">
        <title>Genomic Encyclopedia of Type Strains, Phase IV (KMG-IV): sequencing the most valuable type-strain genomes for metagenomic binning, comparative biology and taxonomic classification.</title>
        <authorList>
            <person name="Goeker M."/>
        </authorList>
    </citation>
    <scope>NUCLEOTIDE SEQUENCE [LARGE SCALE GENOMIC DNA]</scope>
    <source>
        <strain evidence="2 3">DSM 12769</strain>
    </source>
</reference>
<dbReference type="SUPFAM" id="SSF50129">
    <property type="entry name" value="GroES-like"/>
    <property type="match status" value="1"/>
</dbReference>
<accession>A0A498C2G3</accession>
<dbReference type="NCBIfam" id="TIGR02823">
    <property type="entry name" value="oxido_YhdH"/>
    <property type="match status" value="1"/>
</dbReference>
<dbReference type="AlphaFoldDB" id="A0A498C2G3"/>
<sequence length="329" mass="34518">MSDSFKALVLEQDDAGKTLAEVRDLTVSDLPEGDVTVRVSHSSINYKDGLAVTGKGKIVRKFPMVPGIDFAGTVVESDSPDYQPGDAVVLTGWGVGERYWGGLAGMARVKSEWLVPLPEGLDVVGAMAIGTAGFTAMLCVMALEEAGVVPDDGPVLVTGASGGVGSMAVALLAKAGFEVAAVTGRPENEAWLRELGATQIVPREELTEPARPLESEKWGGAVDTVGGQILANVLASVRYGKAVAACGLAGGIDLPATVFPFILRGIRLQGVDSVMCPKPMREKAWARLARDLSADQLSEVAERISLEQVPQVAEDILKGQVRGRVIVDL</sequence>
<feature type="domain" description="Rhodanese" evidence="1">
    <location>
        <begin position="142"/>
        <end position="189"/>
    </location>
</feature>
<dbReference type="Pfam" id="PF08240">
    <property type="entry name" value="ADH_N"/>
    <property type="match status" value="1"/>
</dbReference>
<dbReference type="InterPro" id="IPR013154">
    <property type="entry name" value="ADH-like_N"/>
</dbReference>
<comment type="caution">
    <text evidence="2">The sequence shown here is derived from an EMBL/GenBank/DDBJ whole genome shotgun (WGS) entry which is preliminary data.</text>
</comment>
<dbReference type="Gene3D" id="3.90.180.10">
    <property type="entry name" value="Medium-chain alcohol dehydrogenases, catalytic domain"/>
    <property type="match status" value="1"/>
</dbReference>
<evidence type="ECO:0000313" key="3">
    <source>
        <dbReference type="Proteomes" id="UP000275461"/>
    </source>
</evidence>
<dbReference type="SUPFAM" id="SSF51735">
    <property type="entry name" value="NAD(P)-binding Rossmann-fold domains"/>
    <property type="match status" value="1"/>
</dbReference>
<protein>
    <submittedName>
        <fullName evidence="2">Acrylyl-CoA reductase (NADPH)</fullName>
    </submittedName>
</protein>
<dbReference type="InterPro" id="IPR051397">
    <property type="entry name" value="Zn-ADH-like_protein"/>
</dbReference>
<dbReference type="Pfam" id="PF00107">
    <property type="entry name" value="ADH_zinc_N"/>
    <property type="match status" value="1"/>
</dbReference>